<keyword evidence="6" id="KW-0788">Thiol protease</keyword>
<evidence type="ECO:0000313" key="9">
    <source>
        <dbReference type="Proteomes" id="UP000649617"/>
    </source>
</evidence>
<evidence type="ECO:0000256" key="2">
    <source>
        <dbReference type="ARBA" id="ARBA00012759"/>
    </source>
</evidence>
<dbReference type="GO" id="GO:0005634">
    <property type="term" value="C:nucleus"/>
    <property type="evidence" value="ECO:0007669"/>
    <property type="project" value="TreeGrafter"/>
</dbReference>
<sequence length="746" mass="82290">MANLAEGSRYYHYPLHRCGMMVFTPTPAAGLYLLLCRYLTWHFQEVAAMASAISEVSGPEERQLWECLSVLQGECHADAVACRLHLTLASLAFGKQARPPWDVVKQLMEYSSKRHLVSAACALPAHGELVLQNLPEASLPLLATRRQMLEHLLVRMQALIVWRTATCLERPEGERPVVEGSAALRFLDALFGRTGAASSGGLFAFRGSFFLIYELFTGTLEVKLLPEDKPSVLASALLRLVAEGTATNGASQMEMAVLRSLDANEEVRAEMPLWGSAAAKRVWQVGALIKVDHDSSSRLLKNAVKHLKQCQQYLRPGTQFAPFQKADGKLVIDPGDLGHRRQWAPPLTEDVNCSSRAFEAKTSSMSCLGSCPLAQIVNECCGRDPLQLKRNFSEGACSGVENNNNDVNDGKKTNCQLLKLWLQKLSGPHADPNFRFVALPPAQRTLSRLLGELGLFLSNPAPRETVQEQVVQPPRLAKLVDALRSRGQEDTRQATTLIMEVVEEANCGSATDWLWRRCGVAVQLSFSSLVAALMASEPTCSDALYRANQEMKEDKLSPLFEKVAQALALIVRVGQVTRAMEKALDLQSAISRRSEPLIISLKVRALSEELLARRHHSRANGSWVLFDPRLLVFEFLFDIMLRETQVRILGTFLHNAKAGRSMTHQMIMGDGKTTVIAPLLALILADGRSLVCSCMPACLAEMTRSVLTKCFSSPVAPRAVITFKFGRTSHADRGLFDKLEAHGLQE</sequence>
<dbReference type="AlphaFoldDB" id="A0A812J0I6"/>
<accession>A0A812J0I6</accession>
<name>A0A812J0I6_SYMPI</name>
<dbReference type="GO" id="GO:0005737">
    <property type="term" value="C:cytoplasm"/>
    <property type="evidence" value="ECO:0007669"/>
    <property type="project" value="TreeGrafter"/>
</dbReference>
<organism evidence="8 9">
    <name type="scientific">Symbiodinium pilosum</name>
    <name type="common">Dinoflagellate</name>
    <dbReference type="NCBI Taxonomy" id="2952"/>
    <lineage>
        <taxon>Eukaryota</taxon>
        <taxon>Sar</taxon>
        <taxon>Alveolata</taxon>
        <taxon>Dinophyceae</taxon>
        <taxon>Suessiales</taxon>
        <taxon>Symbiodiniaceae</taxon>
        <taxon>Symbiodinium</taxon>
    </lineage>
</organism>
<dbReference type="GO" id="GO:0071947">
    <property type="term" value="P:protein deubiquitination involved in ubiquitin-dependent protein catabolic process"/>
    <property type="evidence" value="ECO:0007669"/>
    <property type="project" value="TreeGrafter"/>
</dbReference>
<dbReference type="EMBL" id="CAJNIZ010001287">
    <property type="protein sequence ID" value="CAE7187737.1"/>
    <property type="molecule type" value="Genomic_DNA"/>
</dbReference>
<comment type="caution">
    <text evidence="8">The sequence shown here is derived from an EMBL/GenBank/DDBJ whole genome shotgun (WGS) entry which is preliminary data.</text>
</comment>
<feature type="domain" description="DUF3638" evidence="7">
    <location>
        <begin position="628"/>
        <end position="733"/>
    </location>
</feature>
<dbReference type="PANTHER" id="PTHR13367">
    <property type="entry name" value="UBIQUITIN THIOESTERASE"/>
    <property type="match status" value="1"/>
</dbReference>
<dbReference type="OrthoDB" id="2684236at2759"/>
<dbReference type="InterPro" id="IPR022099">
    <property type="entry name" value="DUF3638"/>
</dbReference>
<evidence type="ECO:0000259" key="7">
    <source>
        <dbReference type="Pfam" id="PF12340"/>
    </source>
</evidence>
<dbReference type="Proteomes" id="UP000649617">
    <property type="component" value="Unassembled WGS sequence"/>
</dbReference>
<proteinExistence type="predicted"/>
<dbReference type="EC" id="3.4.19.12" evidence="2"/>
<evidence type="ECO:0000313" key="8">
    <source>
        <dbReference type="EMBL" id="CAE7187737.1"/>
    </source>
</evidence>
<evidence type="ECO:0000256" key="5">
    <source>
        <dbReference type="ARBA" id="ARBA00022801"/>
    </source>
</evidence>
<protein>
    <recommendedName>
        <fullName evidence="2">ubiquitinyl hydrolase 1</fullName>
        <ecNumber evidence="2">3.4.19.12</ecNumber>
    </recommendedName>
</protein>
<dbReference type="InterPro" id="IPR051346">
    <property type="entry name" value="OTU_Deubiquitinase"/>
</dbReference>
<keyword evidence="9" id="KW-1185">Reference proteome</keyword>
<dbReference type="GO" id="GO:0004843">
    <property type="term" value="F:cysteine-type deubiquitinase activity"/>
    <property type="evidence" value="ECO:0007669"/>
    <property type="project" value="UniProtKB-EC"/>
</dbReference>
<evidence type="ECO:0000256" key="1">
    <source>
        <dbReference type="ARBA" id="ARBA00000707"/>
    </source>
</evidence>
<keyword evidence="5" id="KW-0378">Hydrolase</keyword>
<comment type="catalytic activity">
    <reaction evidence="1">
        <text>Thiol-dependent hydrolysis of ester, thioester, amide, peptide and isopeptide bonds formed by the C-terminal Gly of ubiquitin (a 76-residue protein attached to proteins as an intracellular targeting signal).</text>
        <dbReference type="EC" id="3.4.19.12"/>
    </reaction>
</comment>
<keyword evidence="4" id="KW-0833">Ubl conjugation pathway</keyword>
<evidence type="ECO:0000256" key="6">
    <source>
        <dbReference type="ARBA" id="ARBA00022807"/>
    </source>
</evidence>
<gene>
    <name evidence="8" type="ORF">SPIL2461_LOCUS1346</name>
</gene>
<evidence type="ECO:0000256" key="3">
    <source>
        <dbReference type="ARBA" id="ARBA00022670"/>
    </source>
</evidence>
<evidence type="ECO:0000256" key="4">
    <source>
        <dbReference type="ARBA" id="ARBA00022786"/>
    </source>
</evidence>
<dbReference type="Pfam" id="PF12340">
    <property type="entry name" value="DUF3638"/>
    <property type="match status" value="1"/>
</dbReference>
<keyword evidence="3" id="KW-0645">Protease</keyword>
<dbReference type="GO" id="GO:0070530">
    <property type="term" value="F:K63-linked polyubiquitin modification-dependent protein binding"/>
    <property type="evidence" value="ECO:0007669"/>
    <property type="project" value="TreeGrafter"/>
</dbReference>
<dbReference type="PANTHER" id="PTHR13367:SF28">
    <property type="entry name" value="UBIQUITIN THIOESTERASE ZRANB1"/>
    <property type="match status" value="1"/>
</dbReference>
<reference evidence="8" key="1">
    <citation type="submission" date="2021-02" db="EMBL/GenBank/DDBJ databases">
        <authorList>
            <person name="Dougan E. K."/>
            <person name="Rhodes N."/>
            <person name="Thang M."/>
            <person name="Chan C."/>
        </authorList>
    </citation>
    <scope>NUCLEOTIDE SEQUENCE</scope>
</reference>